<keyword evidence="4" id="KW-0408">Iron</keyword>
<evidence type="ECO:0000313" key="9">
    <source>
        <dbReference type="EMBL" id="RHW46697.1"/>
    </source>
</evidence>
<evidence type="ECO:0000256" key="4">
    <source>
        <dbReference type="ARBA" id="ARBA00023004"/>
    </source>
</evidence>
<evidence type="ECO:0000259" key="8">
    <source>
        <dbReference type="Pfam" id="PF26519"/>
    </source>
</evidence>
<evidence type="ECO:0000256" key="5">
    <source>
        <dbReference type="ARBA" id="ARBA00093761"/>
    </source>
</evidence>
<name>A0A417Z7T7_9MICO</name>
<comment type="function">
    <text evidence="5">Required for the activity of the biotin synthase BioB.</text>
</comment>
<protein>
    <recommendedName>
        <fullName evidence="7">Biotin synthase auxiliary protein</fullName>
    </recommendedName>
</protein>
<evidence type="ECO:0000256" key="3">
    <source>
        <dbReference type="ARBA" id="ARBA00022756"/>
    </source>
</evidence>
<evidence type="ECO:0000256" key="7">
    <source>
        <dbReference type="ARBA" id="ARBA00093796"/>
    </source>
</evidence>
<dbReference type="InterPro" id="IPR058605">
    <property type="entry name" value="BsaP_C"/>
</dbReference>
<evidence type="ECO:0000256" key="2">
    <source>
        <dbReference type="ARBA" id="ARBA00022723"/>
    </source>
</evidence>
<comment type="caution">
    <text evidence="9">The sequence shown here is derived from an EMBL/GenBank/DDBJ whole genome shotgun (WGS) entry which is preliminary data.</text>
</comment>
<dbReference type="Proteomes" id="UP000285376">
    <property type="component" value="Unassembled WGS sequence"/>
</dbReference>
<evidence type="ECO:0000313" key="10">
    <source>
        <dbReference type="Proteomes" id="UP000285376"/>
    </source>
</evidence>
<sequence>MSATSDTGVADVTATYCTRCGKLPDEADHTACVRWLAAEEPPRFCAQCARRMKVQVVPTGWSAECSRHGALSGGAGV</sequence>
<proteinExistence type="inferred from homology"/>
<dbReference type="RefSeq" id="WP_118912970.1">
    <property type="nucleotide sequence ID" value="NZ_QWLM01000004.1"/>
</dbReference>
<evidence type="ECO:0000256" key="6">
    <source>
        <dbReference type="ARBA" id="ARBA00093780"/>
    </source>
</evidence>
<dbReference type="Pfam" id="PF26519">
    <property type="entry name" value="BsaP"/>
    <property type="match status" value="1"/>
</dbReference>
<feature type="domain" description="Biotin synthase auxiliary protein C-terminal" evidence="8">
    <location>
        <begin position="52"/>
        <end position="72"/>
    </location>
</feature>
<evidence type="ECO:0000256" key="1">
    <source>
        <dbReference type="ARBA" id="ARBA00001915"/>
    </source>
</evidence>
<organism evidence="9 10">
    <name type="scientific">Dermacoccus abyssi</name>
    <dbReference type="NCBI Taxonomy" id="322596"/>
    <lineage>
        <taxon>Bacteria</taxon>
        <taxon>Bacillati</taxon>
        <taxon>Actinomycetota</taxon>
        <taxon>Actinomycetes</taxon>
        <taxon>Micrococcales</taxon>
        <taxon>Dermacoccaceae</taxon>
        <taxon>Dermacoccus</taxon>
    </lineage>
</organism>
<dbReference type="AlphaFoldDB" id="A0A417Z7T7"/>
<comment type="similarity">
    <text evidence="6">Belongs to the BsaP family.</text>
</comment>
<dbReference type="EMBL" id="QWLM01000004">
    <property type="protein sequence ID" value="RHW46697.1"/>
    <property type="molecule type" value="Genomic_DNA"/>
</dbReference>
<keyword evidence="3" id="KW-0093">Biotin biosynthesis</keyword>
<gene>
    <name evidence="9" type="ORF">D1832_05575</name>
</gene>
<reference evidence="9 10" key="1">
    <citation type="submission" date="2018-08" db="EMBL/GenBank/DDBJ databases">
        <title>Whole genome sequence analysis of Dermacoccus abyssi bacteria isolated from Deep Mariana trench Micromonospora spp reveals genes involved in the environmental adaptation and production of secondary metabolites.</title>
        <authorList>
            <person name="Abdel-Mageed W.M."/>
            <person name="Lehri B."/>
            <person name="Nouioui I."/>
            <person name="Goodfellow I."/>
            <person name="Jaspars M."/>
            <person name="Karlyshev A."/>
        </authorList>
    </citation>
    <scope>NUCLEOTIDE SEQUENCE [LARGE SCALE GENOMIC DNA]</scope>
    <source>
        <strain evidence="9 10">MT1.1</strain>
    </source>
</reference>
<keyword evidence="2" id="KW-0479">Metal-binding</keyword>
<comment type="cofactor">
    <cofactor evidence="1">
        <name>iron-sulfur cluster</name>
        <dbReference type="ChEBI" id="CHEBI:30408"/>
    </cofactor>
</comment>
<accession>A0A417Z7T7</accession>